<sequence length="94" mass="9993">MGIGLVLFSTTPPHRGHGAVVFVAVIRPEPEADRKVLSCRVAQHDRSMWLVVRRCIHCSAGTYCVANALTAAAACLVVLGVADVLDGVLRRALS</sequence>
<reference evidence="1 2" key="1">
    <citation type="submission" date="2024-06" db="EMBL/GenBank/DDBJ databases">
        <title>The Natural Products Discovery Center: Release of the First 8490 Sequenced Strains for Exploring Actinobacteria Biosynthetic Diversity.</title>
        <authorList>
            <person name="Kalkreuter E."/>
            <person name="Kautsar S.A."/>
            <person name="Yang D."/>
            <person name="Bader C.D."/>
            <person name="Teijaro C.N."/>
            <person name="Fluegel L."/>
            <person name="Davis C.M."/>
            <person name="Simpson J.R."/>
            <person name="Lauterbach L."/>
            <person name="Steele A.D."/>
            <person name="Gui C."/>
            <person name="Meng S."/>
            <person name="Li G."/>
            <person name="Viehrig K."/>
            <person name="Ye F."/>
            <person name="Su P."/>
            <person name="Kiefer A.F."/>
            <person name="Nichols A."/>
            <person name="Cepeda A.J."/>
            <person name="Yan W."/>
            <person name="Fan B."/>
            <person name="Jiang Y."/>
            <person name="Adhikari A."/>
            <person name="Zheng C.-J."/>
            <person name="Schuster L."/>
            <person name="Cowan T.M."/>
            <person name="Smanski M.J."/>
            <person name="Chevrette M.G."/>
            <person name="De Carvalho L.P.S."/>
            <person name="Shen B."/>
        </authorList>
    </citation>
    <scope>NUCLEOTIDE SEQUENCE [LARGE SCALE GENOMIC DNA]</scope>
    <source>
        <strain evidence="1 2">NPDC000234</strain>
    </source>
</reference>
<evidence type="ECO:0000313" key="1">
    <source>
        <dbReference type="EMBL" id="MER7180158.1"/>
    </source>
</evidence>
<dbReference type="EMBL" id="JBEPEK010000064">
    <property type="protein sequence ID" value="MER7180158.1"/>
    <property type="molecule type" value="Genomic_DNA"/>
</dbReference>
<proteinExistence type="predicted"/>
<comment type="caution">
    <text evidence="1">The sequence shown here is derived from an EMBL/GenBank/DDBJ whole genome shotgun (WGS) entry which is preliminary data.</text>
</comment>
<dbReference type="RefSeq" id="WP_350779993.1">
    <property type="nucleotide sequence ID" value="NZ_JBEPEK010000064.1"/>
</dbReference>
<keyword evidence="2" id="KW-1185">Reference proteome</keyword>
<protein>
    <recommendedName>
        <fullName evidence="3">DUF2085 domain-containing protein</fullName>
    </recommendedName>
</protein>
<evidence type="ECO:0008006" key="3">
    <source>
        <dbReference type="Google" id="ProtNLM"/>
    </source>
</evidence>
<organism evidence="1 2">
    <name type="scientific">Streptomyces hyaluromycini</name>
    <dbReference type="NCBI Taxonomy" id="1377993"/>
    <lineage>
        <taxon>Bacteria</taxon>
        <taxon>Bacillati</taxon>
        <taxon>Actinomycetota</taxon>
        <taxon>Actinomycetes</taxon>
        <taxon>Kitasatosporales</taxon>
        <taxon>Streptomycetaceae</taxon>
        <taxon>Streptomyces</taxon>
    </lineage>
</organism>
<dbReference type="Proteomes" id="UP001474181">
    <property type="component" value="Unassembled WGS sequence"/>
</dbReference>
<accession>A0ABV1WTS2</accession>
<evidence type="ECO:0000313" key="2">
    <source>
        <dbReference type="Proteomes" id="UP001474181"/>
    </source>
</evidence>
<gene>
    <name evidence="1" type="ORF">ABT404_11855</name>
</gene>
<name>A0ABV1WTS2_9ACTN</name>